<accession>A0A8K0SFP5</accession>
<gene>
    <name evidence="8" type="ORF">B0I35DRAFT_483354</name>
</gene>
<dbReference type="PANTHER" id="PTHR47573">
    <property type="entry name" value="PROTEIN AF-9 HOMOLOG"/>
    <property type="match status" value="1"/>
</dbReference>
<dbReference type="InterPro" id="IPR016665">
    <property type="entry name" value="Sas5/TAF14"/>
</dbReference>
<reference evidence="8" key="1">
    <citation type="journal article" date="2021" name="Nat. Commun.">
        <title>Genetic determinants of endophytism in the Arabidopsis root mycobiome.</title>
        <authorList>
            <person name="Mesny F."/>
            <person name="Miyauchi S."/>
            <person name="Thiergart T."/>
            <person name="Pickel B."/>
            <person name="Atanasova L."/>
            <person name="Karlsson M."/>
            <person name="Huettel B."/>
            <person name="Barry K.W."/>
            <person name="Haridas S."/>
            <person name="Chen C."/>
            <person name="Bauer D."/>
            <person name="Andreopoulos W."/>
            <person name="Pangilinan J."/>
            <person name="LaButti K."/>
            <person name="Riley R."/>
            <person name="Lipzen A."/>
            <person name="Clum A."/>
            <person name="Drula E."/>
            <person name="Henrissat B."/>
            <person name="Kohler A."/>
            <person name="Grigoriev I.V."/>
            <person name="Martin F.M."/>
            <person name="Hacquard S."/>
        </authorList>
    </citation>
    <scope>NUCLEOTIDE SEQUENCE</scope>
    <source>
        <strain evidence="8">MPI-CAGE-CH-0235</strain>
    </source>
</reference>
<evidence type="ECO:0000313" key="9">
    <source>
        <dbReference type="Proteomes" id="UP000813444"/>
    </source>
</evidence>
<feature type="region of interest" description="Disordered" evidence="6">
    <location>
        <begin position="1"/>
        <end position="22"/>
    </location>
</feature>
<keyword evidence="4 5" id="KW-0539">Nucleus</keyword>
<evidence type="ECO:0000256" key="1">
    <source>
        <dbReference type="ARBA" id="ARBA00022408"/>
    </source>
</evidence>
<sequence>MARPRRRIKAGSSTPAPLPPPQYASWNPPAAFVVLADPNDIQRRVKVVTDQHIIDKPSPVAEFPMREWSLQLFILDEDGNEHPADVFTKVVYHLHPTFENPVQTFTKPPFRCSEEGWGEFEITIECYTTEKTKLAPFQHDLNFVKEKYDTTHTVVFKNPSQALQERLRESGPLPTDEDRPKKKGVATKKSTQKYDYEKIAEALEKLEEEDLLRVIQLINENKGPDTYIRSDLDVNDLTEAGEFSIDLYTMPDVLTSKLWEHLSKKGMVS</sequence>
<protein>
    <recommendedName>
        <fullName evidence="1">Protein AF-9 homolog</fullName>
    </recommendedName>
</protein>
<evidence type="ECO:0000256" key="2">
    <source>
        <dbReference type="ARBA" id="ARBA00023015"/>
    </source>
</evidence>
<keyword evidence="2" id="KW-0805">Transcription regulation</keyword>
<evidence type="ECO:0000256" key="3">
    <source>
        <dbReference type="ARBA" id="ARBA00023163"/>
    </source>
</evidence>
<dbReference type="GO" id="GO:0006355">
    <property type="term" value="P:regulation of DNA-templated transcription"/>
    <property type="evidence" value="ECO:0007669"/>
    <property type="project" value="InterPro"/>
</dbReference>
<dbReference type="InterPro" id="IPR005033">
    <property type="entry name" value="YEATS"/>
</dbReference>
<dbReference type="Gene3D" id="2.60.40.1970">
    <property type="entry name" value="YEATS domain"/>
    <property type="match status" value="1"/>
</dbReference>
<keyword evidence="9" id="KW-1185">Reference proteome</keyword>
<organism evidence="8 9">
    <name type="scientific">Stachybotrys elegans</name>
    <dbReference type="NCBI Taxonomy" id="80388"/>
    <lineage>
        <taxon>Eukaryota</taxon>
        <taxon>Fungi</taxon>
        <taxon>Dikarya</taxon>
        <taxon>Ascomycota</taxon>
        <taxon>Pezizomycotina</taxon>
        <taxon>Sordariomycetes</taxon>
        <taxon>Hypocreomycetidae</taxon>
        <taxon>Hypocreales</taxon>
        <taxon>Stachybotryaceae</taxon>
        <taxon>Stachybotrys</taxon>
    </lineage>
</organism>
<dbReference type="PANTHER" id="PTHR47573:SF1">
    <property type="entry name" value="PROTEIN AF-9 HOMOLOG"/>
    <property type="match status" value="1"/>
</dbReference>
<evidence type="ECO:0000259" key="7">
    <source>
        <dbReference type="PROSITE" id="PS51037"/>
    </source>
</evidence>
<evidence type="ECO:0000313" key="8">
    <source>
        <dbReference type="EMBL" id="KAH7308070.1"/>
    </source>
</evidence>
<dbReference type="Pfam" id="PF03366">
    <property type="entry name" value="YEATS"/>
    <property type="match status" value="1"/>
</dbReference>
<dbReference type="EMBL" id="JAGPNK010000016">
    <property type="protein sequence ID" value="KAH7308070.1"/>
    <property type="molecule type" value="Genomic_DNA"/>
</dbReference>
<keyword evidence="3" id="KW-0804">Transcription</keyword>
<comment type="subcellular location">
    <subcellularLocation>
        <location evidence="5">Nucleus</location>
    </subcellularLocation>
</comment>
<dbReference type="GO" id="GO:0000785">
    <property type="term" value="C:chromatin"/>
    <property type="evidence" value="ECO:0007669"/>
    <property type="project" value="UniProtKB-ARBA"/>
</dbReference>
<dbReference type="CDD" id="cd16905">
    <property type="entry name" value="YEATS_Taf14_like"/>
    <property type="match status" value="1"/>
</dbReference>
<dbReference type="PIRSF" id="PIRSF016551">
    <property type="entry name" value="SAS5/TFIID_14"/>
    <property type="match status" value="1"/>
</dbReference>
<dbReference type="AlphaFoldDB" id="A0A8K0SFP5"/>
<dbReference type="Proteomes" id="UP000813444">
    <property type="component" value="Unassembled WGS sequence"/>
</dbReference>
<dbReference type="PROSITE" id="PS51037">
    <property type="entry name" value="YEATS"/>
    <property type="match status" value="1"/>
</dbReference>
<dbReference type="InterPro" id="IPR055129">
    <property type="entry name" value="YEATS_dom"/>
</dbReference>
<comment type="caution">
    <text evidence="8">The sequence shown here is derived from an EMBL/GenBank/DDBJ whole genome shotgun (WGS) entry which is preliminary data.</text>
</comment>
<dbReference type="InterPro" id="IPR038704">
    <property type="entry name" value="YEAST_sf"/>
</dbReference>
<evidence type="ECO:0000256" key="4">
    <source>
        <dbReference type="ARBA" id="ARBA00023242"/>
    </source>
</evidence>
<proteinExistence type="predicted"/>
<dbReference type="GO" id="GO:0005634">
    <property type="term" value="C:nucleus"/>
    <property type="evidence" value="ECO:0007669"/>
    <property type="project" value="UniProtKB-SubCell"/>
</dbReference>
<feature type="region of interest" description="Disordered" evidence="6">
    <location>
        <begin position="164"/>
        <end position="189"/>
    </location>
</feature>
<name>A0A8K0SFP5_9HYPO</name>
<dbReference type="OrthoDB" id="1741717at2759"/>
<feature type="domain" description="YEATS" evidence="7">
    <location>
        <begin position="35"/>
        <end position="170"/>
    </location>
</feature>
<evidence type="ECO:0000256" key="5">
    <source>
        <dbReference type="PROSITE-ProRule" id="PRU00376"/>
    </source>
</evidence>
<evidence type="ECO:0000256" key="6">
    <source>
        <dbReference type="SAM" id="MobiDB-lite"/>
    </source>
</evidence>